<organism evidence="2 3">
    <name type="scientific">Haloferax larsenii</name>
    <dbReference type="NCBI Taxonomy" id="302484"/>
    <lineage>
        <taxon>Archaea</taxon>
        <taxon>Methanobacteriati</taxon>
        <taxon>Methanobacteriota</taxon>
        <taxon>Stenosarchaea group</taxon>
        <taxon>Halobacteria</taxon>
        <taxon>Halobacteriales</taxon>
        <taxon>Haloferacaceae</taxon>
        <taxon>Haloferax</taxon>
    </lineage>
</organism>
<dbReference type="RefSeq" id="WP_074793783.1">
    <property type="nucleotide sequence ID" value="NZ_FOAD01000004.1"/>
</dbReference>
<reference evidence="2 3" key="1">
    <citation type="submission" date="2016-10" db="EMBL/GenBank/DDBJ databases">
        <authorList>
            <person name="de Groot N.N."/>
        </authorList>
    </citation>
    <scope>NUCLEOTIDE SEQUENCE [LARGE SCALE GENOMIC DNA]</scope>
    <source>
        <strain evidence="2 3">CDM_5</strain>
    </source>
</reference>
<evidence type="ECO:0000313" key="3">
    <source>
        <dbReference type="Proteomes" id="UP000183894"/>
    </source>
</evidence>
<feature type="domain" description="DICT" evidence="1">
    <location>
        <begin position="90"/>
        <end position="205"/>
    </location>
</feature>
<dbReference type="InterPro" id="IPR019278">
    <property type="entry name" value="DICT_dom"/>
</dbReference>
<dbReference type="EMBL" id="FOAD01000004">
    <property type="protein sequence ID" value="SEL37655.1"/>
    <property type="molecule type" value="Genomic_DNA"/>
</dbReference>
<protein>
    <submittedName>
        <fullName evidence="2">DICT domain-containing protein</fullName>
    </submittedName>
</protein>
<evidence type="ECO:0000259" key="1">
    <source>
        <dbReference type="Pfam" id="PF10069"/>
    </source>
</evidence>
<evidence type="ECO:0000313" key="2">
    <source>
        <dbReference type="EMBL" id="SEL37655.1"/>
    </source>
</evidence>
<dbReference type="Proteomes" id="UP000183894">
    <property type="component" value="Unassembled WGS sequence"/>
</dbReference>
<dbReference type="AlphaFoldDB" id="A0A1H7PQX2"/>
<sequence length="254" mass="28541">MSLGDLLDGVVASEKTLTVFNPVGDVTDRLAAHFSDRNISVTSARSPHGPSNYAVLSTDDTFHTAVAVDDLLDPPEQVEPGFERQQYAPVLDHLDETLFTSYDRDKMLAATREIEHRAWRVGAGHLFSGFQTGDNLRPQQTAYERLGDRGDLSVHAYVYPSERVPQTDSFQLHLARTEEIRNSWFVVYDGNGINDYKCALVAEERPHEAGFTGFWTYDPSTVDYLVNYLQTTYASIESDGTGRRRPLPFPRHLA</sequence>
<dbReference type="InterPro" id="IPR016954">
    <property type="entry name" value="Uncharacterised_Vng0742h"/>
</dbReference>
<proteinExistence type="predicted"/>
<name>A0A1H7PQX2_HALLR</name>
<accession>A0A1H7PQX2</accession>
<gene>
    <name evidence="2" type="ORF">SAMN04488691_104156</name>
</gene>
<dbReference type="OrthoDB" id="198447at2157"/>
<dbReference type="PIRSF" id="PIRSF030471">
    <property type="entry name" value="STR_Vng0742h_prd"/>
    <property type="match status" value="1"/>
</dbReference>
<dbReference type="Pfam" id="PF10069">
    <property type="entry name" value="DICT"/>
    <property type="match status" value="1"/>
</dbReference>